<feature type="compositionally biased region" description="Basic and acidic residues" evidence="1">
    <location>
        <begin position="521"/>
        <end position="534"/>
    </location>
</feature>
<feature type="compositionally biased region" description="Polar residues" evidence="1">
    <location>
        <begin position="504"/>
        <end position="518"/>
    </location>
</feature>
<dbReference type="InterPro" id="IPR007902">
    <property type="entry name" value="Chl4/mis15/CENP-N"/>
</dbReference>
<dbReference type="Proteomes" id="UP000310689">
    <property type="component" value="Unassembled WGS sequence"/>
</dbReference>
<proteinExistence type="predicted"/>
<comment type="caution">
    <text evidence="2">The sequence shown here is derived from an EMBL/GenBank/DDBJ whole genome shotgun (WGS) entry which is preliminary data.</text>
</comment>
<feature type="compositionally biased region" description="Basic and acidic residues" evidence="1">
    <location>
        <begin position="432"/>
        <end position="455"/>
    </location>
</feature>
<feature type="compositionally biased region" description="Basic and acidic residues" evidence="1">
    <location>
        <begin position="470"/>
        <end position="498"/>
    </location>
</feature>
<feature type="compositionally biased region" description="Basic and acidic residues" evidence="1">
    <location>
        <begin position="597"/>
        <end position="639"/>
    </location>
</feature>
<sequence>MEYKLGYTPRIESSLKSLSPRSLCQTVLDWIDDNKVERPYGDSSSVRIKYSKLSTKPPTKPSLLREIYRDWPAGLSYRQLTIAHFKLYQEKPLSFEWRVYRLKESNFVSLDKFIEIFQRNLDVTHNYTLYMQFLPSTSHSVEQTPIFTLIIHAEPGEELPPPSQRLMFVPLLSAGKLITTAIPSTHIHHIVRAFLSAFGNAEELINLQLYDTNLLSLKTLTLEPKTQGIWRKLASSIDKLPNPLEEAPHSVVSDALISPHDIQPSSIGDGYDEIIQQTSSDHQNRRRYEAMDVWGHESDLPQIHRLTFNVRMPWRIQDETDNLDCKIRMFGDDIYRGLRQAELEGKTTEEGIPGWIPQSLETGHTDNIVVKTSRVTDNWQFVPGLGIEENGDIFGADLDRVDEIEPEMRQPTPSPTSPSARDSPGTRKRKREAPQKVYEDEKIDQETKQNREIYDKYYAPVRQPPPPPPRRVELPSESFSIKDLKLKPGLRRAKEEKKGKKNVASESTSTQRPPSTQFLAPEERLLMHLDDESSQKAQLIGNDEERAEYIEKMQREKEEERQKYQKNRATPLSDATKERLSKLDDRSRRKGSAIVDAFERTSYIERKEREKARADEERRKKIRRESDERRRNRRAEAEQRVSLQDPATAEARVAEAIEKSQRRLEARRARKSGEGVVEPSLSAPAPAGTTNEPSASASALSSASPPATLPEQARSPSGQRQKPRPHRSPN</sequence>
<feature type="compositionally biased region" description="Basic and acidic residues" evidence="1">
    <location>
        <begin position="652"/>
        <end position="673"/>
    </location>
</feature>
<gene>
    <name evidence="2" type="ORF">E3P86_02156</name>
</gene>
<evidence type="ECO:0000313" key="3">
    <source>
        <dbReference type="Proteomes" id="UP000310689"/>
    </source>
</evidence>
<protein>
    <submittedName>
        <fullName evidence="2">Uncharacterized protein</fullName>
    </submittedName>
</protein>
<feature type="region of interest" description="Disordered" evidence="1">
    <location>
        <begin position="406"/>
        <end position="730"/>
    </location>
</feature>
<feature type="compositionally biased region" description="Basic and acidic residues" evidence="1">
    <location>
        <begin position="543"/>
        <end position="563"/>
    </location>
</feature>
<dbReference type="GO" id="GO:0007059">
    <property type="term" value="P:chromosome segregation"/>
    <property type="evidence" value="ECO:0007669"/>
    <property type="project" value="InterPro"/>
</dbReference>
<accession>A0A4T0J3Z8</accession>
<organism evidence="2 3">
    <name type="scientific">Wallemia ichthyophaga</name>
    <dbReference type="NCBI Taxonomy" id="245174"/>
    <lineage>
        <taxon>Eukaryota</taxon>
        <taxon>Fungi</taxon>
        <taxon>Dikarya</taxon>
        <taxon>Basidiomycota</taxon>
        <taxon>Wallemiomycotina</taxon>
        <taxon>Wallemiomycetes</taxon>
        <taxon>Wallemiales</taxon>
        <taxon>Wallemiaceae</taxon>
        <taxon>Wallemia</taxon>
    </lineage>
</organism>
<feature type="compositionally biased region" description="Low complexity" evidence="1">
    <location>
        <begin position="693"/>
        <end position="706"/>
    </location>
</feature>
<feature type="compositionally biased region" description="Basic residues" evidence="1">
    <location>
        <begin position="721"/>
        <end position="730"/>
    </location>
</feature>
<evidence type="ECO:0000256" key="1">
    <source>
        <dbReference type="SAM" id="MobiDB-lite"/>
    </source>
</evidence>
<dbReference type="AlphaFoldDB" id="A0A4T0J3Z8"/>
<feature type="compositionally biased region" description="Basic and acidic residues" evidence="1">
    <location>
        <begin position="575"/>
        <end position="587"/>
    </location>
</feature>
<evidence type="ECO:0000313" key="2">
    <source>
        <dbReference type="EMBL" id="TIB37420.1"/>
    </source>
</evidence>
<dbReference type="GO" id="GO:0034080">
    <property type="term" value="P:CENP-A containing chromatin assembly"/>
    <property type="evidence" value="ECO:0007669"/>
    <property type="project" value="InterPro"/>
</dbReference>
<reference evidence="2 3" key="1">
    <citation type="submission" date="2019-03" db="EMBL/GenBank/DDBJ databases">
        <title>Sequencing 23 genomes of Wallemia ichthyophaga.</title>
        <authorList>
            <person name="Gostincar C."/>
        </authorList>
    </citation>
    <scope>NUCLEOTIDE SEQUENCE [LARGE SCALE GENOMIC DNA]</scope>
    <source>
        <strain evidence="2 3">EXF-6200</strain>
    </source>
</reference>
<dbReference type="EMBL" id="SPOI01000099">
    <property type="protein sequence ID" value="TIB37420.1"/>
    <property type="molecule type" value="Genomic_DNA"/>
</dbReference>
<dbReference type="Pfam" id="PF05238">
    <property type="entry name" value="CENP-N"/>
    <property type="match status" value="1"/>
</dbReference>
<name>A0A4T0J3Z8_WALIC</name>